<keyword evidence="3" id="KW-1185">Reference proteome</keyword>
<dbReference type="EMBL" id="CP144749">
    <property type="protein sequence ID" value="WVZ74799.1"/>
    <property type="molecule type" value="Genomic_DNA"/>
</dbReference>
<accession>A0AAQ3TN03</accession>
<reference evidence="2 3" key="1">
    <citation type="submission" date="2024-02" db="EMBL/GenBank/DDBJ databases">
        <title>High-quality chromosome-scale genome assembly of Pensacola bahiagrass (Paspalum notatum Flugge var. saurae).</title>
        <authorList>
            <person name="Vega J.M."/>
            <person name="Podio M."/>
            <person name="Orjuela J."/>
            <person name="Siena L.A."/>
            <person name="Pessino S.C."/>
            <person name="Combes M.C."/>
            <person name="Mariac C."/>
            <person name="Albertini E."/>
            <person name="Pupilli F."/>
            <person name="Ortiz J.P.A."/>
            <person name="Leblanc O."/>
        </authorList>
    </citation>
    <scope>NUCLEOTIDE SEQUENCE [LARGE SCALE GENOMIC DNA]</scope>
    <source>
        <strain evidence="2">R1</strain>
        <tissue evidence="2">Leaf</tissue>
    </source>
</reference>
<dbReference type="Proteomes" id="UP001341281">
    <property type="component" value="Chromosome 05"/>
</dbReference>
<dbReference type="AlphaFoldDB" id="A0AAQ3TN03"/>
<protein>
    <submittedName>
        <fullName evidence="2">Uncharacterized protein</fullName>
    </submittedName>
</protein>
<evidence type="ECO:0000256" key="1">
    <source>
        <dbReference type="SAM" id="MobiDB-lite"/>
    </source>
</evidence>
<gene>
    <name evidence="2" type="ORF">U9M48_022935</name>
</gene>
<feature type="region of interest" description="Disordered" evidence="1">
    <location>
        <begin position="1"/>
        <end position="42"/>
    </location>
</feature>
<feature type="non-terminal residue" evidence="2">
    <location>
        <position position="288"/>
    </location>
</feature>
<evidence type="ECO:0000313" key="3">
    <source>
        <dbReference type="Proteomes" id="UP001341281"/>
    </source>
</evidence>
<evidence type="ECO:0000313" key="2">
    <source>
        <dbReference type="EMBL" id="WVZ74799.1"/>
    </source>
</evidence>
<name>A0AAQ3TN03_PASNO</name>
<sequence>MGTAMGGRRRRDGRCSPAGGNERPVATRCKHPQRMDGNAQPLDADPTAARVLPHPPGCGMNSFRNLELRKGAHSIRSVTRIETSVRILRDAWEGDAAVVVLLTGGRAGSATSASVKSGIGAAVGGCADGTMTERSPPGWAGSIKSGVFLPTQEFTAEIRFKETGRKELIGLVYQELIGHWKNGSGVDRNSTSKLLNIRKGGRCGISDIFINHIDKAKKSDNLMKFPAFLFLGFLNNWYLLHGFDIMAVLRNIIPGEVEGKDSRNRLQIIYGCCLRSKLRLCNSSNIHK</sequence>
<organism evidence="2 3">
    <name type="scientific">Paspalum notatum var. saurae</name>
    <dbReference type="NCBI Taxonomy" id="547442"/>
    <lineage>
        <taxon>Eukaryota</taxon>
        <taxon>Viridiplantae</taxon>
        <taxon>Streptophyta</taxon>
        <taxon>Embryophyta</taxon>
        <taxon>Tracheophyta</taxon>
        <taxon>Spermatophyta</taxon>
        <taxon>Magnoliopsida</taxon>
        <taxon>Liliopsida</taxon>
        <taxon>Poales</taxon>
        <taxon>Poaceae</taxon>
        <taxon>PACMAD clade</taxon>
        <taxon>Panicoideae</taxon>
        <taxon>Andropogonodae</taxon>
        <taxon>Paspaleae</taxon>
        <taxon>Paspalinae</taxon>
        <taxon>Paspalum</taxon>
    </lineage>
</organism>
<proteinExistence type="predicted"/>